<evidence type="ECO:0000313" key="5">
    <source>
        <dbReference type="Proteomes" id="UP000234585"/>
    </source>
</evidence>
<name>A0A2I2FI84_ASPCN</name>
<keyword evidence="5" id="KW-1185">Reference proteome</keyword>
<gene>
    <name evidence="4" type="ORF">BDW47DRAFT_101856</name>
</gene>
<dbReference type="GeneID" id="36518895"/>
<dbReference type="Gene3D" id="1.25.40.20">
    <property type="entry name" value="Ankyrin repeat-containing domain"/>
    <property type="match status" value="1"/>
</dbReference>
<dbReference type="STRING" id="41067.A0A2I2FI84"/>
<dbReference type="AlphaFoldDB" id="A0A2I2FI84"/>
<dbReference type="SMART" id="SM00248">
    <property type="entry name" value="ANK"/>
    <property type="match status" value="2"/>
</dbReference>
<evidence type="ECO:0000256" key="2">
    <source>
        <dbReference type="ARBA" id="ARBA00023043"/>
    </source>
</evidence>
<proteinExistence type="predicted"/>
<dbReference type="InterPro" id="IPR002110">
    <property type="entry name" value="Ankyrin_rpt"/>
</dbReference>
<dbReference type="OrthoDB" id="4456172at2759"/>
<dbReference type="InterPro" id="IPR036770">
    <property type="entry name" value="Ankyrin_rpt-contain_sf"/>
</dbReference>
<dbReference type="SUPFAM" id="SSF48403">
    <property type="entry name" value="Ankyrin repeat"/>
    <property type="match status" value="1"/>
</dbReference>
<feature type="repeat" description="ANK" evidence="3">
    <location>
        <begin position="22"/>
        <end position="55"/>
    </location>
</feature>
<dbReference type="EMBL" id="KZ559125">
    <property type="protein sequence ID" value="PLB40333.1"/>
    <property type="molecule type" value="Genomic_DNA"/>
</dbReference>
<keyword evidence="1" id="KW-0677">Repeat</keyword>
<reference evidence="4 5" key="1">
    <citation type="submission" date="2017-12" db="EMBL/GenBank/DDBJ databases">
        <authorList>
            <consortium name="DOE Joint Genome Institute"/>
            <person name="Haridas S."/>
            <person name="Kjaerbolling I."/>
            <person name="Vesth T.C."/>
            <person name="Frisvad J.C."/>
            <person name="Nybo J.L."/>
            <person name="Theobald S."/>
            <person name="Kuo A."/>
            <person name="Bowyer P."/>
            <person name="Matsuda Y."/>
            <person name="Mondo S."/>
            <person name="Lyhne E.K."/>
            <person name="Kogle M.E."/>
            <person name="Clum A."/>
            <person name="Lipzen A."/>
            <person name="Salamov A."/>
            <person name="Ngan C.Y."/>
            <person name="Daum C."/>
            <person name="Chiniquy J."/>
            <person name="Barry K."/>
            <person name="LaButti K."/>
            <person name="Simmons B.A."/>
            <person name="Magnuson J.K."/>
            <person name="Mortensen U.H."/>
            <person name="Larsen T.O."/>
            <person name="Grigoriev I.V."/>
            <person name="Baker S.E."/>
            <person name="Andersen M.R."/>
            <person name="Nordberg H.P."/>
            <person name="Cantor M.N."/>
            <person name="Hua S.X."/>
        </authorList>
    </citation>
    <scope>NUCLEOTIDE SEQUENCE [LARGE SCALE GENOMIC DNA]</scope>
    <source>
        <strain evidence="4 5">CBS 102.13</strain>
    </source>
</reference>
<accession>A0A2I2FI84</accession>
<evidence type="ECO:0000256" key="1">
    <source>
        <dbReference type="ARBA" id="ARBA00022737"/>
    </source>
</evidence>
<evidence type="ECO:0000313" key="4">
    <source>
        <dbReference type="EMBL" id="PLB40333.1"/>
    </source>
</evidence>
<evidence type="ECO:0000256" key="3">
    <source>
        <dbReference type="PROSITE-ProRule" id="PRU00023"/>
    </source>
</evidence>
<dbReference type="PROSITE" id="PS50088">
    <property type="entry name" value="ANK_REPEAT"/>
    <property type="match status" value="1"/>
</dbReference>
<protein>
    <submittedName>
        <fullName evidence="4">Ankyrin repeat-containing domain protein</fullName>
    </submittedName>
</protein>
<organism evidence="4 5">
    <name type="scientific">Aspergillus candidus</name>
    <dbReference type="NCBI Taxonomy" id="41067"/>
    <lineage>
        <taxon>Eukaryota</taxon>
        <taxon>Fungi</taxon>
        <taxon>Dikarya</taxon>
        <taxon>Ascomycota</taxon>
        <taxon>Pezizomycotina</taxon>
        <taxon>Eurotiomycetes</taxon>
        <taxon>Eurotiomycetidae</taxon>
        <taxon>Eurotiales</taxon>
        <taxon>Aspergillaceae</taxon>
        <taxon>Aspergillus</taxon>
        <taxon>Aspergillus subgen. Circumdati</taxon>
    </lineage>
</organism>
<dbReference type="Proteomes" id="UP000234585">
    <property type="component" value="Unassembled WGS sequence"/>
</dbReference>
<sequence>MPMIRMFLNLPNVNPNVHDRLAGQTVLMTAIRQGDMEMVRWLLEKNMVDINARNSAGETALMRAVTMYDLETVRLLVEVYGADITARTKYGATALDWAERYRWTIDEVIRLLSPKRVRVA</sequence>
<dbReference type="Pfam" id="PF12796">
    <property type="entry name" value="Ank_2"/>
    <property type="match status" value="1"/>
</dbReference>
<dbReference type="PANTHER" id="PTHR24173:SF74">
    <property type="entry name" value="ANKYRIN REPEAT DOMAIN-CONTAINING PROTEIN 16"/>
    <property type="match status" value="1"/>
</dbReference>
<dbReference type="PANTHER" id="PTHR24173">
    <property type="entry name" value="ANKYRIN REPEAT CONTAINING"/>
    <property type="match status" value="1"/>
</dbReference>
<keyword evidence="2 3" id="KW-0040">ANK repeat</keyword>
<dbReference type="RefSeq" id="XP_024674345.1">
    <property type="nucleotide sequence ID" value="XM_024811735.1"/>
</dbReference>